<sequence>MAALRVRWWQMEARVEKLRDEIKSVDAQVEDPGLGQSIPSQNSFVQAFVAAARRVLPSLFFPTVRGFALVHGAMGGPKRTTPYSAVPIFSHANTFQQPHRLFVITRVLGVFRRKKHLEMCVCVCGTADERPTADIHVPDLPSQLQPVFVKS</sequence>
<evidence type="ECO:0000313" key="1">
    <source>
        <dbReference type="EMBL" id="KAF1997368.1"/>
    </source>
</evidence>
<dbReference type="AlphaFoldDB" id="A0A6A5W8B3"/>
<accession>A0A6A5W8B3</accession>
<organism evidence="1 2">
    <name type="scientific">Amniculicola lignicola CBS 123094</name>
    <dbReference type="NCBI Taxonomy" id="1392246"/>
    <lineage>
        <taxon>Eukaryota</taxon>
        <taxon>Fungi</taxon>
        <taxon>Dikarya</taxon>
        <taxon>Ascomycota</taxon>
        <taxon>Pezizomycotina</taxon>
        <taxon>Dothideomycetes</taxon>
        <taxon>Pleosporomycetidae</taxon>
        <taxon>Pleosporales</taxon>
        <taxon>Amniculicolaceae</taxon>
        <taxon>Amniculicola</taxon>
    </lineage>
</organism>
<dbReference type="EMBL" id="ML977614">
    <property type="protein sequence ID" value="KAF1997368.1"/>
    <property type="molecule type" value="Genomic_DNA"/>
</dbReference>
<proteinExistence type="predicted"/>
<keyword evidence="2" id="KW-1185">Reference proteome</keyword>
<evidence type="ECO:0000313" key="2">
    <source>
        <dbReference type="Proteomes" id="UP000799779"/>
    </source>
</evidence>
<reference evidence="1" key="1">
    <citation type="journal article" date="2020" name="Stud. Mycol.">
        <title>101 Dothideomycetes genomes: a test case for predicting lifestyles and emergence of pathogens.</title>
        <authorList>
            <person name="Haridas S."/>
            <person name="Albert R."/>
            <person name="Binder M."/>
            <person name="Bloem J."/>
            <person name="Labutti K."/>
            <person name="Salamov A."/>
            <person name="Andreopoulos B."/>
            <person name="Baker S."/>
            <person name="Barry K."/>
            <person name="Bills G."/>
            <person name="Bluhm B."/>
            <person name="Cannon C."/>
            <person name="Castanera R."/>
            <person name="Culley D."/>
            <person name="Daum C."/>
            <person name="Ezra D."/>
            <person name="Gonzalez J."/>
            <person name="Henrissat B."/>
            <person name="Kuo A."/>
            <person name="Liang C."/>
            <person name="Lipzen A."/>
            <person name="Lutzoni F."/>
            <person name="Magnuson J."/>
            <person name="Mondo S."/>
            <person name="Nolan M."/>
            <person name="Ohm R."/>
            <person name="Pangilinan J."/>
            <person name="Park H.-J."/>
            <person name="Ramirez L."/>
            <person name="Alfaro M."/>
            <person name="Sun H."/>
            <person name="Tritt A."/>
            <person name="Yoshinaga Y."/>
            <person name="Zwiers L.-H."/>
            <person name="Turgeon B."/>
            <person name="Goodwin S."/>
            <person name="Spatafora J."/>
            <person name="Crous P."/>
            <person name="Grigoriev I."/>
        </authorList>
    </citation>
    <scope>NUCLEOTIDE SEQUENCE</scope>
    <source>
        <strain evidence="1">CBS 123094</strain>
    </source>
</reference>
<protein>
    <submittedName>
        <fullName evidence="1">Uncharacterized protein</fullName>
    </submittedName>
</protein>
<dbReference type="Proteomes" id="UP000799779">
    <property type="component" value="Unassembled WGS sequence"/>
</dbReference>
<name>A0A6A5W8B3_9PLEO</name>
<gene>
    <name evidence="1" type="ORF">P154DRAFT_622504</name>
</gene>